<dbReference type="OrthoDB" id="9802365at2"/>
<dbReference type="SMART" id="SM00478">
    <property type="entry name" value="ENDO3c"/>
    <property type="match status" value="1"/>
</dbReference>
<keyword evidence="7" id="KW-1185">Reference proteome</keyword>
<sequence length="218" mass="24970">MAAPSDQLFSDMFDAMLALLGPSGWWPAHSPFEMALGAILTQNTNWTNVRKAIDNLRAQELLDPERLHLAPDALLETCIRPSGFFRQKTRKIRDFLDFLKTEVAFDFAAFDAQETFSLREKLLSVRGIGPETADSILLYALDRPVFVVDAYTARICNRHGLIPEDVRYEELQAMFMRHVQPETDKYNEYHALLVRVGKEWCRKREPKCSTCPLAAHLP</sequence>
<dbReference type="EMBL" id="FMXO01000011">
    <property type="protein sequence ID" value="SDB43589.1"/>
    <property type="molecule type" value="Genomic_DNA"/>
</dbReference>
<evidence type="ECO:0000313" key="6">
    <source>
        <dbReference type="EMBL" id="SDB43589.1"/>
    </source>
</evidence>
<evidence type="ECO:0000256" key="2">
    <source>
        <dbReference type="ARBA" id="ARBA00022723"/>
    </source>
</evidence>
<dbReference type="Gene3D" id="1.10.1670.10">
    <property type="entry name" value="Helix-hairpin-Helix base-excision DNA repair enzymes (C-terminal)"/>
    <property type="match status" value="1"/>
</dbReference>
<evidence type="ECO:0000256" key="4">
    <source>
        <dbReference type="ARBA" id="ARBA00023014"/>
    </source>
</evidence>
<dbReference type="PANTHER" id="PTHR10359">
    <property type="entry name" value="A/G-SPECIFIC ADENINE GLYCOSYLASE/ENDONUCLEASE III"/>
    <property type="match status" value="1"/>
</dbReference>
<dbReference type="RefSeq" id="WP_092121203.1">
    <property type="nucleotide sequence ID" value="NZ_FMXO01000011.1"/>
</dbReference>
<dbReference type="Proteomes" id="UP000198771">
    <property type="component" value="Unassembled WGS sequence"/>
</dbReference>
<organism evidence="6 7">
    <name type="scientific">Desulfonatronum thiosulfatophilum</name>
    <dbReference type="NCBI Taxonomy" id="617002"/>
    <lineage>
        <taxon>Bacteria</taxon>
        <taxon>Pseudomonadati</taxon>
        <taxon>Thermodesulfobacteriota</taxon>
        <taxon>Desulfovibrionia</taxon>
        <taxon>Desulfovibrionales</taxon>
        <taxon>Desulfonatronaceae</taxon>
        <taxon>Desulfonatronum</taxon>
    </lineage>
</organism>
<dbReference type="SUPFAM" id="SSF48150">
    <property type="entry name" value="DNA-glycosylase"/>
    <property type="match status" value="1"/>
</dbReference>
<dbReference type="PIRSF" id="PIRSF001435">
    <property type="entry name" value="Nth"/>
    <property type="match status" value="1"/>
</dbReference>
<evidence type="ECO:0000256" key="1">
    <source>
        <dbReference type="ARBA" id="ARBA00022485"/>
    </source>
</evidence>
<dbReference type="CDD" id="cd00056">
    <property type="entry name" value="ENDO3c"/>
    <property type="match status" value="1"/>
</dbReference>
<dbReference type="Pfam" id="PF00730">
    <property type="entry name" value="HhH-GPD"/>
    <property type="match status" value="1"/>
</dbReference>
<dbReference type="AlphaFoldDB" id="A0A1G6DEQ6"/>
<evidence type="ECO:0000259" key="5">
    <source>
        <dbReference type="SMART" id="SM00478"/>
    </source>
</evidence>
<keyword evidence="1" id="KW-0004">4Fe-4S</keyword>
<evidence type="ECO:0000256" key="3">
    <source>
        <dbReference type="ARBA" id="ARBA00023004"/>
    </source>
</evidence>
<proteinExistence type="predicted"/>
<gene>
    <name evidence="6" type="ORF">SAMN05660653_02117</name>
</gene>
<accession>A0A1G6DEQ6</accession>
<keyword evidence="3" id="KW-0408">Iron</keyword>
<dbReference type="GO" id="GO:0006284">
    <property type="term" value="P:base-excision repair"/>
    <property type="evidence" value="ECO:0007669"/>
    <property type="project" value="InterPro"/>
</dbReference>
<dbReference type="InterPro" id="IPR011257">
    <property type="entry name" value="DNA_glycosylase"/>
</dbReference>
<evidence type="ECO:0000313" key="7">
    <source>
        <dbReference type="Proteomes" id="UP000198771"/>
    </source>
</evidence>
<dbReference type="GO" id="GO:0046872">
    <property type="term" value="F:metal ion binding"/>
    <property type="evidence" value="ECO:0007669"/>
    <property type="project" value="UniProtKB-KW"/>
</dbReference>
<keyword evidence="2" id="KW-0479">Metal-binding</keyword>
<dbReference type="InterPro" id="IPR023170">
    <property type="entry name" value="HhH_base_excis_C"/>
</dbReference>
<dbReference type="STRING" id="617002.SAMN05660653_02117"/>
<dbReference type="InterPro" id="IPR003265">
    <property type="entry name" value="HhH-GPD_domain"/>
</dbReference>
<dbReference type="Gene3D" id="1.10.340.30">
    <property type="entry name" value="Hypothetical protein, domain 2"/>
    <property type="match status" value="1"/>
</dbReference>
<protein>
    <submittedName>
        <fullName evidence="6">DNA-3-methyladenine glycosylase III</fullName>
    </submittedName>
</protein>
<reference evidence="6 7" key="1">
    <citation type="submission" date="2016-10" db="EMBL/GenBank/DDBJ databases">
        <authorList>
            <person name="de Groot N.N."/>
        </authorList>
    </citation>
    <scope>NUCLEOTIDE SEQUENCE [LARGE SCALE GENOMIC DNA]</scope>
    <source>
        <strain evidence="6 7">ASO4-2</strain>
    </source>
</reference>
<dbReference type="GO" id="GO:0051539">
    <property type="term" value="F:4 iron, 4 sulfur cluster binding"/>
    <property type="evidence" value="ECO:0007669"/>
    <property type="project" value="UniProtKB-KW"/>
</dbReference>
<dbReference type="GO" id="GO:0003824">
    <property type="term" value="F:catalytic activity"/>
    <property type="evidence" value="ECO:0007669"/>
    <property type="project" value="InterPro"/>
</dbReference>
<feature type="domain" description="HhH-GPD" evidence="5">
    <location>
        <begin position="40"/>
        <end position="199"/>
    </location>
</feature>
<keyword evidence="4" id="KW-0411">Iron-sulfur</keyword>
<dbReference type="PANTHER" id="PTHR10359:SF19">
    <property type="entry name" value="DNA REPAIR GLYCOSYLASE MJ1434-RELATED"/>
    <property type="match status" value="1"/>
</dbReference>
<name>A0A1G6DEQ6_9BACT</name>